<dbReference type="VEuPathDB" id="VectorBase:CSON010188"/>
<evidence type="ECO:0000256" key="6">
    <source>
        <dbReference type="ARBA" id="ARBA00022989"/>
    </source>
</evidence>
<feature type="transmembrane region" description="Helical" evidence="10">
    <location>
        <begin position="392"/>
        <end position="410"/>
    </location>
</feature>
<feature type="transmembrane region" description="Helical" evidence="10">
    <location>
        <begin position="416"/>
        <end position="437"/>
    </location>
</feature>
<dbReference type="GO" id="GO:0019367">
    <property type="term" value="P:fatty acid elongation, saturated fatty acid"/>
    <property type="evidence" value="ECO:0007669"/>
    <property type="project" value="TreeGrafter"/>
</dbReference>
<evidence type="ECO:0000256" key="2">
    <source>
        <dbReference type="ARBA" id="ARBA00022516"/>
    </source>
</evidence>
<accession>A0A336LPM9</accession>
<comment type="subcellular location">
    <subcellularLocation>
        <location evidence="1">Membrane</location>
        <topology evidence="1">Multi-pass membrane protein</topology>
    </subcellularLocation>
</comment>
<feature type="transmembrane region" description="Helical" evidence="10">
    <location>
        <begin position="39"/>
        <end position="56"/>
    </location>
</feature>
<feature type="transmembrane region" description="Helical" evidence="10">
    <location>
        <begin position="176"/>
        <end position="197"/>
    </location>
</feature>
<comment type="catalytic activity">
    <reaction evidence="10">
        <text>a very-long-chain acyl-CoA + malonyl-CoA + H(+) = a very-long-chain 3-oxoacyl-CoA + CO2 + CoA</text>
        <dbReference type="Rhea" id="RHEA:32727"/>
        <dbReference type="ChEBI" id="CHEBI:15378"/>
        <dbReference type="ChEBI" id="CHEBI:16526"/>
        <dbReference type="ChEBI" id="CHEBI:57287"/>
        <dbReference type="ChEBI" id="CHEBI:57384"/>
        <dbReference type="ChEBI" id="CHEBI:90725"/>
        <dbReference type="ChEBI" id="CHEBI:90736"/>
        <dbReference type="EC" id="2.3.1.199"/>
    </reaction>
</comment>
<keyword evidence="6 10" id="KW-1133">Transmembrane helix</keyword>
<feature type="transmembrane region" description="Helical" evidence="10">
    <location>
        <begin position="279"/>
        <end position="299"/>
    </location>
</feature>
<organism evidence="11">
    <name type="scientific">Culicoides sonorensis</name>
    <name type="common">Biting midge</name>
    <dbReference type="NCBI Taxonomy" id="179676"/>
    <lineage>
        <taxon>Eukaryota</taxon>
        <taxon>Metazoa</taxon>
        <taxon>Ecdysozoa</taxon>
        <taxon>Arthropoda</taxon>
        <taxon>Hexapoda</taxon>
        <taxon>Insecta</taxon>
        <taxon>Pterygota</taxon>
        <taxon>Neoptera</taxon>
        <taxon>Endopterygota</taxon>
        <taxon>Diptera</taxon>
        <taxon>Nematocera</taxon>
        <taxon>Chironomoidea</taxon>
        <taxon>Ceratopogonidae</taxon>
        <taxon>Ceratopogoninae</taxon>
        <taxon>Culicoides</taxon>
        <taxon>Monoculicoides</taxon>
    </lineage>
</organism>
<proteinExistence type="inferred from homology"/>
<reference evidence="11" key="1">
    <citation type="submission" date="2018-07" db="EMBL/GenBank/DDBJ databases">
        <authorList>
            <person name="Quirk P.G."/>
            <person name="Krulwich T.A."/>
        </authorList>
    </citation>
    <scope>NUCLEOTIDE SEQUENCE</scope>
</reference>
<feature type="transmembrane region" description="Helical" evidence="10">
    <location>
        <begin position="209"/>
        <end position="231"/>
    </location>
</feature>
<keyword evidence="2 10" id="KW-0444">Lipid biosynthesis</keyword>
<feature type="transmembrane region" description="Helical" evidence="10">
    <location>
        <begin position="68"/>
        <end position="88"/>
    </location>
</feature>
<feature type="transmembrane region" description="Helical" evidence="10">
    <location>
        <begin position="311"/>
        <end position="328"/>
    </location>
</feature>
<dbReference type="InterPro" id="IPR002076">
    <property type="entry name" value="ELO_fam"/>
</dbReference>
<gene>
    <name evidence="11" type="primary">CSON010188</name>
</gene>
<evidence type="ECO:0000256" key="8">
    <source>
        <dbReference type="ARBA" id="ARBA00023136"/>
    </source>
</evidence>
<dbReference type="PANTHER" id="PTHR11157">
    <property type="entry name" value="FATTY ACID ACYL TRANSFERASE-RELATED"/>
    <property type="match status" value="1"/>
</dbReference>
<dbReference type="GO" id="GO:0034625">
    <property type="term" value="P:fatty acid elongation, monounsaturated fatty acid"/>
    <property type="evidence" value="ECO:0007669"/>
    <property type="project" value="TreeGrafter"/>
</dbReference>
<dbReference type="GO" id="GO:0042761">
    <property type="term" value="P:very long-chain fatty acid biosynthetic process"/>
    <property type="evidence" value="ECO:0007669"/>
    <property type="project" value="TreeGrafter"/>
</dbReference>
<evidence type="ECO:0000256" key="7">
    <source>
        <dbReference type="ARBA" id="ARBA00023098"/>
    </source>
</evidence>
<dbReference type="PANTHER" id="PTHR11157:SF164">
    <property type="entry name" value="ELONGATION OF VERY LONG CHAIN FATTY ACIDS PROTEIN"/>
    <property type="match status" value="1"/>
</dbReference>
<protein>
    <recommendedName>
        <fullName evidence="10">Elongation of very long chain fatty acids protein</fullName>
        <ecNumber evidence="10">2.3.1.199</ecNumber>
    </recommendedName>
    <alternativeName>
        <fullName evidence="10">Very-long-chain 3-oxoacyl-CoA synthase</fullName>
    </alternativeName>
</protein>
<evidence type="ECO:0000256" key="1">
    <source>
        <dbReference type="ARBA" id="ARBA00004141"/>
    </source>
</evidence>
<evidence type="ECO:0000256" key="9">
    <source>
        <dbReference type="ARBA" id="ARBA00023160"/>
    </source>
</evidence>
<keyword evidence="8 10" id="KW-0472">Membrane</keyword>
<keyword evidence="9 10" id="KW-0275">Fatty acid biosynthesis</keyword>
<dbReference type="GO" id="GO:0030148">
    <property type="term" value="P:sphingolipid biosynthetic process"/>
    <property type="evidence" value="ECO:0007669"/>
    <property type="project" value="TreeGrafter"/>
</dbReference>
<keyword evidence="3 10" id="KW-0808">Transferase</keyword>
<keyword evidence="4 10" id="KW-0812">Transmembrane</keyword>
<evidence type="ECO:0000313" key="11">
    <source>
        <dbReference type="EMBL" id="SSX18653.1"/>
    </source>
</evidence>
<feature type="transmembrane region" description="Helical" evidence="10">
    <location>
        <begin position="449"/>
        <end position="468"/>
    </location>
</feature>
<dbReference type="GO" id="GO:0034626">
    <property type="term" value="P:fatty acid elongation, polyunsaturated fatty acid"/>
    <property type="evidence" value="ECO:0007669"/>
    <property type="project" value="TreeGrafter"/>
</dbReference>
<feature type="transmembrane region" description="Helical" evidence="10">
    <location>
        <begin position="121"/>
        <end position="140"/>
    </location>
</feature>
<evidence type="ECO:0000256" key="4">
    <source>
        <dbReference type="ARBA" id="ARBA00022692"/>
    </source>
</evidence>
<keyword evidence="5 10" id="KW-0276">Fatty acid metabolism</keyword>
<dbReference type="GO" id="GO:0009922">
    <property type="term" value="F:fatty acid elongase activity"/>
    <property type="evidence" value="ECO:0007669"/>
    <property type="project" value="UniProtKB-EC"/>
</dbReference>
<comment type="similarity">
    <text evidence="10">Belongs to the ELO family.</text>
</comment>
<dbReference type="EMBL" id="UFQT01000040">
    <property type="protein sequence ID" value="SSX18653.1"/>
    <property type="molecule type" value="Genomic_DNA"/>
</dbReference>
<evidence type="ECO:0000256" key="10">
    <source>
        <dbReference type="RuleBase" id="RU361115"/>
    </source>
</evidence>
<dbReference type="AlphaFoldDB" id="A0A336LPM9"/>
<sequence>MYRHLSIVVKLKRPKMIEFLKIKSIDPAVDAYPLMDTPVTIMTLIFLYLMTVFQAGPKYMANRKPFQLKPVLALYNLFQVFSCIYIIIKLHEQGLSFKNTWKCIPTTKVHDDVWYARLNTFSFILFVKAAEFLETVFFVLRKKQNQVSLLHVYHHISTLLLFWWNFKTSADIMEVFIIQINCYVHVIMYFYYFLALYEPLQNVLKKVKPFITAVQMIQFVLIFGHVAVALWPSCAVDKFAFLPHLPNICLIFYMFYQFFVNSYTKIPEVDEYPLMSSPAPILVMTAIYLFVVLKLGPAYMEKRKPYDLRKFLIFYNLFQICACYWAAAKFTELGFSFRNTWQCIPSKLEVNENWRGKMKVGMFLLFVRGIEVVETLCFVLRKKQNQVTFLHIYHHISVFWLLWLTIKISAGDMELFVMVLNLYVHVVMYIYYFLALFKPMQMILRPIKPAITIMQMTQFVLMFGHVVTALKPSCHVNKTLFYSFLPNVVIIFYLFYDFYKKAYNNKKAAQLEKCVQMKTLINCNNNNNINNVKLEGKTQ</sequence>
<dbReference type="Pfam" id="PF01151">
    <property type="entry name" value="ELO"/>
    <property type="match status" value="2"/>
</dbReference>
<comment type="caution">
    <text evidence="10">Lacks conserved residue(s) required for the propagation of feature annotation.</text>
</comment>
<keyword evidence="7 10" id="KW-0443">Lipid metabolism</keyword>
<dbReference type="EC" id="2.3.1.199" evidence="10"/>
<dbReference type="GO" id="GO:0005789">
    <property type="term" value="C:endoplasmic reticulum membrane"/>
    <property type="evidence" value="ECO:0007669"/>
    <property type="project" value="TreeGrafter"/>
</dbReference>
<evidence type="ECO:0000256" key="5">
    <source>
        <dbReference type="ARBA" id="ARBA00022832"/>
    </source>
</evidence>
<name>A0A336LPM9_CULSO</name>
<evidence type="ECO:0000256" key="3">
    <source>
        <dbReference type="ARBA" id="ARBA00022679"/>
    </source>
</evidence>
<feature type="transmembrane region" description="Helical" evidence="10">
    <location>
        <begin position="480"/>
        <end position="499"/>
    </location>
</feature>
<feature type="transmembrane region" description="Helical" evidence="10">
    <location>
        <begin position="360"/>
        <end position="380"/>
    </location>
</feature>